<gene>
    <name evidence="2" type="ORF">CVS54_01500</name>
</gene>
<dbReference type="Proteomes" id="UP000274841">
    <property type="component" value="Chromosome"/>
</dbReference>
<dbReference type="AlphaFoldDB" id="A0A3Q9J4I1"/>
<evidence type="ECO:0000313" key="2">
    <source>
        <dbReference type="EMBL" id="AZS40176.1"/>
    </source>
</evidence>
<reference evidence="2 3" key="1">
    <citation type="submission" date="2018-08" db="EMBL/GenBank/DDBJ databases">
        <title>Microbacterium oxydans strain HG3.</title>
        <authorList>
            <person name="ORTET P."/>
        </authorList>
    </citation>
    <scope>NUCLEOTIDE SEQUENCE [LARGE SCALE GENOMIC DNA]</scope>
    <source>
        <strain evidence="2 3">HG3</strain>
    </source>
</reference>
<keyword evidence="1" id="KW-0812">Transmembrane</keyword>
<accession>A0A3Q9J4I1</accession>
<proteinExistence type="predicted"/>
<keyword evidence="1" id="KW-0472">Membrane</keyword>
<dbReference type="EMBL" id="CP031422">
    <property type="protein sequence ID" value="AZS40176.1"/>
    <property type="molecule type" value="Genomic_DNA"/>
</dbReference>
<evidence type="ECO:0000256" key="1">
    <source>
        <dbReference type="SAM" id="Phobius"/>
    </source>
</evidence>
<evidence type="ECO:0008006" key="4">
    <source>
        <dbReference type="Google" id="ProtNLM"/>
    </source>
</evidence>
<dbReference type="KEGG" id="moy:CVS54_01500"/>
<name>A0A3Q9J4I1_9MICO</name>
<sequence>MDVFEKVEQTRPEIEGEEENLAAARAVLLTEIREERRPAGPRSARRPWFIAAGALGAAAAITVGVLVVNSGTAPSRIVEAVPTAEPRVTDVPSPAPTLTPATAPEILQGAANAAAEFAPPALGPGQYLRHGWTEEHLVTFDRTLADQGFSPGDLGTRATATSGWVIERSGADYSPADLRSQWYRETGPYQVTRIFGDEELARTYSDRFLQYSGQGQRLSPEVPWLPESAAENMLWYFDTMPRDPHAMLAWIRDYQGPDREGWEDGKVGWMLIGLLSFNVGDPEMRAAMYRALSLLPGSTVGPEQEGQRTITFDSQLATPEGDGTSLTRYTVTIEVGTGLVTETTETSDVGLGIMPSDVPDTRVRYEMSIVDALPW</sequence>
<evidence type="ECO:0000313" key="3">
    <source>
        <dbReference type="Proteomes" id="UP000274841"/>
    </source>
</evidence>
<protein>
    <recommendedName>
        <fullName evidence="4">CU044_5270 family protein</fullName>
    </recommendedName>
</protein>
<organism evidence="2 3">
    <name type="scientific">Microbacterium oxydans</name>
    <dbReference type="NCBI Taxonomy" id="82380"/>
    <lineage>
        <taxon>Bacteria</taxon>
        <taxon>Bacillati</taxon>
        <taxon>Actinomycetota</taxon>
        <taxon>Actinomycetes</taxon>
        <taxon>Micrococcales</taxon>
        <taxon>Microbacteriaceae</taxon>
        <taxon>Microbacterium</taxon>
    </lineage>
</organism>
<keyword evidence="1" id="KW-1133">Transmembrane helix</keyword>
<feature type="transmembrane region" description="Helical" evidence="1">
    <location>
        <begin position="47"/>
        <end position="68"/>
    </location>
</feature>